<evidence type="ECO:0000313" key="10">
    <source>
        <dbReference type="RefSeq" id="XP_017781484.1"/>
    </source>
</evidence>
<protein>
    <recommendedName>
        <fullName evidence="4">DNA-3-methyladenine glycosylase II</fullName>
        <ecNumber evidence="4">3.2.2.21</ecNumber>
    </recommendedName>
    <alternativeName>
        <fullName evidence="8">3-methyladenine DNA glycosidase</fullName>
    </alternativeName>
</protein>
<dbReference type="Proteomes" id="UP000695000">
    <property type="component" value="Unplaced"/>
</dbReference>
<comment type="catalytic activity">
    <reaction evidence="1">
        <text>Hydrolysis of alkylated DNA, releasing 3-methyladenine, 3-methylguanine, 7-methylguanine and 7-methyladenine.</text>
        <dbReference type="EC" id="3.2.2.21"/>
    </reaction>
</comment>
<dbReference type="CDD" id="cd00540">
    <property type="entry name" value="AAG"/>
    <property type="match status" value="1"/>
</dbReference>
<dbReference type="InterPro" id="IPR011034">
    <property type="entry name" value="Formyl_transferase-like_C_sf"/>
</dbReference>
<proteinExistence type="inferred from homology"/>
<dbReference type="InterPro" id="IPR003180">
    <property type="entry name" value="MPG"/>
</dbReference>
<keyword evidence="9" id="KW-1185">Reference proteome</keyword>
<dbReference type="Gene3D" id="3.10.300.10">
    <property type="entry name" value="Methylpurine-DNA glycosylase (MPG)"/>
    <property type="match status" value="1"/>
</dbReference>
<evidence type="ECO:0000256" key="8">
    <source>
        <dbReference type="ARBA" id="ARBA00033426"/>
    </source>
</evidence>
<keyword evidence="6" id="KW-0378">Hydrolase</keyword>
<dbReference type="PANTHER" id="PTHR10429">
    <property type="entry name" value="DNA-3-METHYLADENINE GLYCOSYLASE"/>
    <property type="match status" value="1"/>
</dbReference>
<dbReference type="RefSeq" id="XP_017781484.1">
    <property type="nucleotide sequence ID" value="XM_017925995.1"/>
</dbReference>
<evidence type="ECO:0000256" key="4">
    <source>
        <dbReference type="ARBA" id="ARBA00012000"/>
    </source>
</evidence>
<dbReference type="InterPro" id="IPR036995">
    <property type="entry name" value="MPG_sf"/>
</dbReference>
<dbReference type="GeneID" id="108566209"/>
<dbReference type="NCBIfam" id="TIGR00567">
    <property type="entry name" value="3mg"/>
    <property type="match status" value="1"/>
</dbReference>
<dbReference type="Pfam" id="PF02245">
    <property type="entry name" value="Pur_DNA_glyco"/>
    <property type="match status" value="1"/>
</dbReference>
<evidence type="ECO:0000256" key="2">
    <source>
        <dbReference type="ARBA" id="ARBA00002421"/>
    </source>
</evidence>
<evidence type="ECO:0000256" key="7">
    <source>
        <dbReference type="ARBA" id="ARBA00023204"/>
    </source>
</evidence>
<keyword evidence="7" id="KW-0234">DNA repair</keyword>
<reference evidence="10" key="1">
    <citation type="submission" date="2025-08" db="UniProtKB">
        <authorList>
            <consortium name="RefSeq"/>
        </authorList>
    </citation>
    <scope>IDENTIFICATION</scope>
    <source>
        <tissue evidence="10">Whole Larva</tissue>
    </source>
</reference>
<sequence>MPAKLKQTFFNVSCKDLAISLLGKMLVRKLDNGEILKGRIVETECYPGGEDKASKSYMGRRTKGNEPMYMEAGTSYVYMTYGMYYCFNISSAEPGAAVLIRAIEPIVGAEEMLKLRQCGRKSVSKKLKDTEIGNGPSKLCTAMNINKTNCNMLNLDTDKTFWLEDDQYNVTKMISTSRIGIASAGTLWASKPYRFYVCNNPHVSKRDQLKENDSVSHTNK</sequence>
<dbReference type="HAMAP" id="MF_00527">
    <property type="entry name" value="3MGH"/>
    <property type="match status" value="1"/>
</dbReference>
<comment type="similarity">
    <text evidence="3">Belongs to the DNA glycosylase MPG family.</text>
</comment>
<evidence type="ECO:0000256" key="1">
    <source>
        <dbReference type="ARBA" id="ARBA00000086"/>
    </source>
</evidence>
<evidence type="ECO:0000256" key="5">
    <source>
        <dbReference type="ARBA" id="ARBA00022763"/>
    </source>
</evidence>
<accession>A0ABM1N3T4</accession>
<name>A0ABM1N3T4_NICVS</name>
<gene>
    <name evidence="10" type="primary">LOC108566209</name>
</gene>
<evidence type="ECO:0000256" key="6">
    <source>
        <dbReference type="ARBA" id="ARBA00022801"/>
    </source>
</evidence>
<comment type="function">
    <text evidence="2">Hydrolysis of the deoxyribose N-glycosidic bond to excise 3-methyladenine, and 7-methylguanine from the damaged DNA polymer formed by alkylation lesions.</text>
</comment>
<keyword evidence="5" id="KW-0227">DNA damage</keyword>
<dbReference type="SUPFAM" id="SSF50486">
    <property type="entry name" value="FMT C-terminal domain-like"/>
    <property type="match status" value="1"/>
</dbReference>
<dbReference type="PANTHER" id="PTHR10429:SF0">
    <property type="entry name" value="DNA-3-METHYLADENINE GLYCOSYLASE"/>
    <property type="match status" value="1"/>
</dbReference>
<dbReference type="EC" id="3.2.2.21" evidence="4"/>
<evidence type="ECO:0000256" key="3">
    <source>
        <dbReference type="ARBA" id="ARBA00009232"/>
    </source>
</evidence>
<organism evidence="9 10">
    <name type="scientific">Nicrophorus vespilloides</name>
    <name type="common">Boreal carrion beetle</name>
    <dbReference type="NCBI Taxonomy" id="110193"/>
    <lineage>
        <taxon>Eukaryota</taxon>
        <taxon>Metazoa</taxon>
        <taxon>Ecdysozoa</taxon>
        <taxon>Arthropoda</taxon>
        <taxon>Hexapoda</taxon>
        <taxon>Insecta</taxon>
        <taxon>Pterygota</taxon>
        <taxon>Neoptera</taxon>
        <taxon>Endopterygota</taxon>
        <taxon>Coleoptera</taxon>
        <taxon>Polyphaga</taxon>
        <taxon>Staphyliniformia</taxon>
        <taxon>Silphidae</taxon>
        <taxon>Nicrophorinae</taxon>
        <taxon>Nicrophorus</taxon>
    </lineage>
</organism>
<evidence type="ECO:0000313" key="9">
    <source>
        <dbReference type="Proteomes" id="UP000695000"/>
    </source>
</evidence>